<feature type="signal peptide" evidence="2">
    <location>
        <begin position="1"/>
        <end position="24"/>
    </location>
</feature>
<evidence type="ECO:0000259" key="3">
    <source>
        <dbReference type="Pfam" id="PF13505"/>
    </source>
</evidence>
<evidence type="ECO:0000256" key="1">
    <source>
        <dbReference type="ARBA" id="ARBA00022729"/>
    </source>
</evidence>
<accession>Q7MD55</accession>
<dbReference type="Gene3D" id="2.40.160.20">
    <property type="match status" value="1"/>
</dbReference>
<dbReference type="InterPro" id="IPR011250">
    <property type="entry name" value="OMP/PagP_B-barrel"/>
</dbReference>
<dbReference type="eggNOG" id="ENOG5031P8C">
    <property type="taxonomic scope" value="Bacteria"/>
</dbReference>
<dbReference type="KEGG" id="vvy:VVA1180"/>
<dbReference type="AlphaFoldDB" id="Q7MD55"/>
<feature type="domain" description="Outer membrane protein beta-barrel" evidence="3">
    <location>
        <begin position="11"/>
        <end position="186"/>
    </location>
</feature>
<keyword evidence="1 2" id="KW-0732">Signal</keyword>
<gene>
    <name evidence="4" type="ordered locus">VVA1180</name>
</gene>
<dbReference type="HOGENOM" id="CLU_1467643_0_0_6"/>
<dbReference type="SUPFAM" id="SSF56925">
    <property type="entry name" value="OMPA-like"/>
    <property type="match status" value="1"/>
</dbReference>
<protein>
    <recommendedName>
        <fullName evidence="3">Outer membrane protein beta-barrel domain-containing protein</fullName>
    </recommendedName>
</protein>
<evidence type="ECO:0000313" key="4">
    <source>
        <dbReference type="EMBL" id="BAC97207.1"/>
    </source>
</evidence>
<dbReference type="Proteomes" id="UP000002675">
    <property type="component" value="Chromosome II"/>
</dbReference>
<dbReference type="Pfam" id="PF13505">
    <property type="entry name" value="OMP_b-brl"/>
    <property type="match status" value="1"/>
</dbReference>
<dbReference type="InterPro" id="IPR027385">
    <property type="entry name" value="Beta-barrel_OMP"/>
</dbReference>
<feature type="chain" id="PRO_5004288371" description="Outer membrane protein beta-barrel domain-containing protein" evidence="2">
    <location>
        <begin position="25"/>
        <end position="186"/>
    </location>
</feature>
<proteinExistence type="predicted"/>
<sequence length="186" mass="20067">MSIMKKLSLITLALVTTLPAAAYAKGEMGSMYTNVGATMVSNGNEEELAYFFQVGYNHRITDFLSADVSYKKVETVNSSVAANSKDFVQTYNAYGVGLRVDQHLGALSIYGKAGASYIESELTKWDTVTSAEKTTTDDSFKPYASAGVSLASPFDQRLTLDAAVTYQMLPNDEHATSVSAGVKFSF</sequence>
<evidence type="ECO:0000256" key="2">
    <source>
        <dbReference type="SAM" id="SignalP"/>
    </source>
</evidence>
<organism evidence="4 5">
    <name type="scientific">Vibrio vulnificus (strain YJ016)</name>
    <dbReference type="NCBI Taxonomy" id="196600"/>
    <lineage>
        <taxon>Bacteria</taxon>
        <taxon>Pseudomonadati</taxon>
        <taxon>Pseudomonadota</taxon>
        <taxon>Gammaproteobacteria</taxon>
        <taxon>Vibrionales</taxon>
        <taxon>Vibrionaceae</taxon>
        <taxon>Vibrio</taxon>
    </lineage>
</organism>
<name>Q7MD55_VIBVY</name>
<evidence type="ECO:0000313" key="5">
    <source>
        <dbReference type="Proteomes" id="UP000002675"/>
    </source>
</evidence>
<dbReference type="EMBL" id="BA000038">
    <property type="protein sequence ID" value="BAC97207.1"/>
    <property type="molecule type" value="Genomic_DNA"/>
</dbReference>
<reference evidence="4 5" key="1">
    <citation type="journal article" date="2003" name="Genome Res.">
        <title>Comparative genome analysis of Vibrio vulnificus, a marine pathogen.</title>
        <authorList>
            <person name="Chen C.Y."/>
            <person name="Wu K.M."/>
            <person name="Chang Y.C."/>
            <person name="Chang C.H."/>
            <person name="Tsai H.C."/>
            <person name="Liao T.L."/>
            <person name="Liu Y.M."/>
            <person name="Chen H.J."/>
            <person name="Shen A.B."/>
            <person name="Li J.C."/>
            <person name="Su T.L."/>
            <person name="Shao C.P."/>
            <person name="Lee C.T."/>
            <person name="Hor L.I."/>
            <person name="Tsai S.F."/>
        </authorList>
    </citation>
    <scope>NUCLEOTIDE SEQUENCE [LARGE SCALE GENOMIC DNA]</scope>
    <source>
        <strain evidence="4 5">YJ016</strain>
    </source>
</reference>